<dbReference type="AlphaFoldDB" id="A0AAV7R100"/>
<dbReference type="EMBL" id="JANPWB010000010">
    <property type="protein sequence ID" value="KAJ1145492.1"/>
    <property type="molecule type" value="Genomic_DNA"/>
</dbReference>
<feature type="region of interest" description="Disordered" evidence="1">
    <location>
        <begin position="43"/>
        <end position="144"/>
    </location>
</feature>
<sequence>MHDAMDTGDPAVREIPQKHLPNRGQTRSIARCLSGDAVGAHAVTHDPSLGAGEARQPGTCSQTRPIARSRRREAEQASAVTHQPSLGRGRPVLGSGTPLRMTAEGLWRSSAPRARGRLPPQAQQTRCDGSTIDNQSSAVSGSRSARFRTAAATCSLACERSGRGGMSSAPAGAVSHQPLARRNWQLQCSGRKARGFLATIDVQVRGIVYREPATVTVNAARGAGYTRCMACSTDL</sequence>
<dbReference type="Proteomes" id="UP001066276">
    <property type="component" value="Chromosome 6"/>
</dbReference>
<feature type="compositionally biased region" description="Polar residues" evidence="1">
    <location>
        <begin position="121"/>
        <end position="139"/>
    </location>
</feature>
<reference evidence="2" key="1">
    <citation type="journal article" date="2022" name="bioRxiv">
        <title>Sequencing and chromosome-scale assembly of the giantPleurodeles waltlgenome.</title>
        <authorList>
            <person name="Brown T."/>
            <person name="Elewa A."/>
            <person name="Iarovenko S."/>
            <person name="Subramanian E."/>
            <person name="Araus A.J."/>
            <person name="Petzold A."/>
            <person name="Susuki M."/>
            <person name="Suzuki K.-i.T."/>
            <person name="Hayashi T."/>
            <person name="Toyoda A."/>
            <person name="Oliveira C."/>
            <person name="Osipova E."/>
            <person name="Leigh N.D."/>
            <person name="Simon A."/>
            <person name="Yun M.H."/>
        </authorList>
    </citation>
    <scope>NUCLEOTIDE SEQUENCE</scope>
    <source>
        <strain evidence="2">20211129_DDA</strain>
        <tissue evidence="2">Liver</tissue>
    </source>
</reference>
<name>A0AAV7R100_PLEWA</name>
<organism evidence="2 3">
    <name type="scientific">Pleurodeles waltl</name>
    <name type="common">Iberian ribbed newt</name>
    <dbReference type="NCBI Taxonomy" id="8319"/>
    <lineage>
        <taxon>Eukaryota</taxon>
        <taxon>Metazoa</taxon>
        <taxon>Chordata</taxon>
        <taxon>Craniata</taxon>
        <taxon>Vertebrata</taxon>
        <taxon>Euteleostomi</taxon>
        <taxon>Amphibia</taxon>
        <taxon>Batrachia</taxon>
        <taxon>Caudata</taxon>
        <taxon>Salamandroidea</taxon>
        <taxon>Salamandridae</taxon>
        <taxon>Pleurodelinae</taxon>
        <taxon>Pleurodeles</taxon>
    </lineage>
</organism>
<evidence type="ECO:0000313" key="3">
    <source>
        <dbReference type="Proteomes" id="UP001066276"/>
    </source>
</evidence>
<feature type="compositionally biased region" description="Basic and acidic residues" evidence="1">
    <location>
        <begin position="1"/>
        <end position="17"/>
    </location>
</feature>
<proteinExistence type="predicted"/>
<evidence type="ECO:0000313" key="2">
    <source>
        <dbReference type="EMBL" id="KAJ1145492.1"/>
    </source>
</evidence>
<evidence type="ECO:0000256" key="1">
    <source>
        <dbReference type="SAM" id="MobiDB-lite"/>
    </source>
</evidence>
<keyword evidence="3" id="KW-1185">Reference proteome</keyword>
<feature type="region of interest" description="Disordered" evidence="1">
    <location>
        <begin position="1"/>
        <end position="25"/>
    </location>
</feature>
<accession>A0AAV7R100</accession>
<protein>
    <submittedName>
        <fullName evidence="2">Uncharacterized protein</fullName>
    </submittedName>
</protein>
<gene>
    <name evidence="2" type="ORF">NDU88_011778</name>
</gene>
<comment type="caution">
    <text evidence="2">The sequence shown here is derived from an EMBL/GenBank/DDBJ whole genome shotgun (WGS) entry which is preliminary data.</text>
</comment>